<dbReference type="GO" id="GO:0016491">
    <property type="term" value="F:oxidoreductase activity"/>
    <property type="evidence" value="ECO:0007669"/>
    <property type="project" value="UniProtKB-KW"/>
</dbReference>
<dbReference type="EMBL" id="JAAMAY010000050">
    <property type="protein sequence ID" value="NTC32478.1"/>
    <property type="molecule type" value="Genomic_DNA"/>
</dbReference>
<keyword evidence="2" id="KW-0614">Plasmid</keyword>
<organism evidence="2">
    <name type="scientific">Agrobacterium tumefaciens</name>
    <dbReference type="NCBI Taxonomy" id="358"/>
    <lineage>
        <taxon>Bacteria</taxon>
        <taxon>Pseudomonadati</taxon>
        <taxon>Pseudomonadota</taxon>
        <taxon>Alphaproteobacteria</taxon>
        <taxon>Hyphomicrobiales</taxon>
        <taxon>Rhizobiaceae</taxon>
        <taxon>Rhizobium/Agrobacterium group</taxon>
        <taxon>Agrobacterium</taxon>
        <taxon>Agrobacterium tumefaciens complex</taxon>
    </lineage>
</organism>
<dbReference type="Pfam" id="PF13510">
    <property type="entry name" value="Fer2_4"/>
    <property type="match status" value="1"/>
</dbReference>
<gene>
    <name evidence="2" type="primary">lecF</name>
    <name evidence="2" type="ORF">AgrTiChry5_28</name>
    <name evidence="4" type="ORF">CFBP5877_28795</name>
    <name evidence="3" type="ORF">G6M46_30515</name>
</gene>
<protein>
    <submittedName>
        <fullName evidence="3">(2Fe-2S)-binding protein</fullName>
    </submittedName>
    <submittedName>
        <fullName evidence="2">2Fe-2S iron-sulfur cluster binding domain protein</fullName>
    </submittedName>
</protein>
<reference evidence="2" key="1">
    <citation type="journal article" date="2018" name="Plasmid">
        <title>Complete sequence of the tumor-inducing plasmid pTiChry5 from the hypervirulent Agrobacterium tumefaciens strain Chry5.</title>
        <authorList>
            <person name="Shao S."/>
            <person name="Zhang X."/>
            <person name="van Heusden G.P.H."/>
            <person name="Hooykaas P.J."/>
        </authorList>
    </citation>
    <scope>NUCLEOTIDE SEQUENCE</scope>
    <source>
        <strain evidence="2">Chry5</strain>
        <plasmid evidence="2">pTiChry5</plasmid>
    </source>
</reference>
<reference evidence="4 5" key="2">
    <citation type="submission" date="2019-04" db="EMBL/GenBank/DDBJ databases">
        <title>Complete genome sequence of Agrobacterium tumefaciens CFBP5877.</title>
        <authorList>
            <person name="Huang Y.-Y."/>
            <person name="Chiang H.-Y."/>
            <person name="Chou L."/>
            <person name="Lai E.-M."/>
            <person name="Kuo C.-H."/>
        </authorList>
    </citation>
    <scope>NUCLEOTIDE SEQUENCE [LARGE SCALE GENOMIC DNA]</scope>
    <source>
        <strain evidence="4 5">CFBP5877</strain>
        <plasmid evidence="5">pticfbp5877</plasmid>
        <plasmid evidence="4">pTiCFBP5877</plasmid>
    </source>
</reference>
<evidence type="ECO:0000313" key="3">
    <source>
        <dbReference type="EMBL" id="NTC32478.1"/>
    </source>
</evidence>
<dbReference type="InterPro" id="IPR042204">
    <property type="entry name" value="2Fe-2S-bd_N"/>
</dbReference>
<evidence type="ECO:0000256" key="1">
    <source>
        <dbReference type="ARBA" id="ARBA00023002"/>
    </source>
</evidence>
<name>A0A2P0QJK3_AGRTU</name>
<dbReference type="AlphaFoldDB" id="A0A2P0QJK3"/>
<proteinExistence type="predicted"/>
<dbReference type="Gene3D" id="3.10.20.440">
    <property type="entry name" value="2Fe-2S iron-sulphur cluster binding domain, sarcosine oxidase, alpha subunit, N-terminal domain"/>
    <property type="match status" value="1"/>
</dbReference>
<keyword evidence="1" id="KW-0560">Oxidoreductase</keyword>
<dbReference type="InterPro" id="IPR036010">
    <property type="entry name" value="2Fe-2S_ferredoxin-like_sf"/>
</dbReference>
<dbReference type="Proteomes" id="UP000298579">
    <property type="component" value="Plasmid pTiCFBP5877"/>
</dbReference>
<geneLocation type="plasmid" evidence="4">
    <name>pTiCFBP5877</name>
</geneLocation>
<geneLocation type="plasmid" evidence="5">
    <name>pticfbp5877</name>
</geneLocation>
<dbReference type="SUPFAM" id="SSF54292">
    <property type="entry name" value="2Fe-2S ferredoxin-like"/>
    <property type="match status" value="1"/>
</dbReference>
<accession>A0A2P0QJK3</accession>
<dbReference type="Proteomes" id="UP000702952">
    <property type="component" value="Unassembled WGS sequence"/>
</dbReference>
<geneLocation type="plasmid" evidence="2">
    <name>pTiChry5</name>
</geneLocation>
<evidence type="ECO:0000313" key="4">
    <source>
        <dbReference type="EMBL" id="QCL83081.1"/>
    </source>
</evidence>
<evidence type="ECO:0000313" key="5">
    <source>
        <dbReference type="Proteomes" id="UP000298579"/>
    </source>
</evidence>
<dbReference type="OrthoDB" id="573392at2"/>
<sequence length="97" mass="10643">MFKKLNKVPQGAITVYIDGEAVAAEANESVAAVLLRQDPVWSRTTPVSETKRAPYCMMGVCFECLAVVDGASVQTCLVSVRDGMRIERQLGRRRIAL</sequence>
<reference evidence="3" key="3">
    <citation type="journal article" date="2020" name="Science">
        <title>Unexpected conservation and global transmission of agrobacterial virulence plasmids.</title>
        <authorList>
            <person name="Weisberg A.J."/>
            <person name="Davis E.W. 2nd"/>
            <person name="Tabima J."/>
            <person name="Belcher M.S."/>
            <person name="Miller M."/>
            <person name="Kuo C.H."/>
            <person name="Loper J.E."/>
            <person name="Grunwald N.J."/>
            <person name="Putnam M.L."/>
            <person name="Chang J.H."/>
        </authorList>
    </citation>
    <scope>NUCLEOTIDE SEQUENCE</scope>
    <source>
        <strain evidence="3">17-1853-1a</strain>
    </source>
</reference>
<dbReference type="GO" id="GO:0051536">
    <property type="term" value="F:iron-sulfur cluster binding"/>
    <property type="evidence" value="ECO:0007669"/>
    <property type="project" value="InterPro"/>
</dbReference>
<dbReference type="RefSeq" id="WP_080830660.1">
    <property type="nucleotide sequence ID" value="NZ_CP039893.1"/>
</dbReference>
<evidence type="ECO:0000313" key="2">
    <source>
        <dbReference type="EMBL" id="ARU12450.1"/>
    </source>
</evidence>
<dbReference type="EMBL" id="KX388536">
    <property type="protein sequence ID" value="ARU12450.1"/>
    <property type="molecule type" value="Genomic_DNA"/>
</dbReference>
<dbReference type="EMBL" id="CP039902">
    <property type="protein sequence ID" value="QCL83081.1"/>
    <property type="molecule type" value="Genomic_DNA"/>
</dbReference>